<protein>
    <recommendedName>
        <fullName evidence="5">phosphoglycerate mutase (2,3-diphosphoglycerate-independent)</fullName>
        <ecNumber evidence="5">5.4.2.12</ecNumber>
    </recommendedName>
</protein>
<evidence type="ECO:0000256" key="4">
    <source>
        <dbReference type="ARBA" id="ARBA00008819"/>
    </source>
</evidence>
<dbReference type="GO" id="GO:0006007">
    <property type="term" value="P:glucose catabolic process"/>
    <property type="evidence" value="ECO:0007669"/>
    <property type="project" value="InterPro"/>
</dbReference>
<dbReference type="PANTHER" id="PTHR31637:SF0">
    <property type="entry name" value="2,3-BISPHOSPHOGLYCERATE-INDEPENDENT PHOSPHOGLYCERATE MUTASE"/>
    <property type="match status" value="1"/>
</dbReference>
<comment type="cofactor">
    <cofactor evidence="2">
        <name>Mn(2+)</name>
        <dbReference type="ChEBI" id="CHEBI:29035"/>
    </cofactor>
</comment>
<dbReference type="InterPro" id="IPR036646">
    <property type="entry name" value="PGAM_B_sf"/>
</dbReference>
<dbReference type="Pfam" id="PF01676">
    <property type="entry name" value="Metalloenzyme"/>
    <property type="match status" value="1"/>
</dbReference>
<comment type="pathway">
    <text evidence="3">Carbohydrate degradation; glycolysis; pyruvate from D-glyceraldehyde 3-phosphate: step 3/5.</text>
</comment>
<evidence type="ECO:0000256" key="1">
    <source>
        <dbReference type="ARBA" id="ARBA00000370"/>
    </source>
</evidence>
<dbReference type="SUPFAM" id="SSF64158">
    <property type="entry name" value="2,3-Bisphosphoglycerate-independent phosphoglycerate mutase, substrate-binding domain"/>
    <property type="match status" value="2"/>
</dbReference>
<dbReference type="Pfam" id="PF06415">
    <property type="entry name" value="iPGM_N"/>
    <property type="match status" value="1"/>
</dbReference>
<name>A0A1H8AQ54_9BACT</name>
<evidence type="ECO:0000313" key="12">
    <source>
        <dbReference type="EMBL" id="SEM72845.1"/>
    </source>
</evidence>
<dbReference type="GO" id="GO:0006096">
    <property type="term" value="P:glycolytic process"/>
    <property type="evidence" value="ECO:0007669"/>
    <property type="project" value="UniProtKB-UniPathway"/>
</dbReference>
<proteinExistence type="inferred from homology"/>
<dbReference type="InterPro" id="IPR006124">
    <property type="entry name" value="Metalloenzyme"/>
</dbReference>
<dbReference type="AlphaFoldDB" id="A0A1H8AQ54"/>
<dbReference type="PANTHER" id="PTHR31637">
    <property type="entry name" value="2,3-BISPHOSPHOGLYCERATE-INDEPENDENT PHOSPHOGLYCERATE MUTASE"/>
    <property type="match status" value="1"/>
</dbReference>
<dbReference type="RefSeq" id="WP_093884734.1">
    <property type="nucleotide sequence ID" value="NZ_FOBS01000039.1"/>
</dbReference>
<dbReference type="STRING" id="43775.SAMN04489760_13927"/>
<organism evidence="12 13">
    <name type="scientific">Syntrophus gentianae</name>
    <dbReference type="NCBI Taxonomy" id="43775"/>
    <lineage>
        <taxon>Bacteria</taxon>
        <taxon>Pseudomonadati</taxon>
        <taxon>Thermodesulfobacteriota</taxon>
        <taxon>Syntrophia</taxon>
        <taxon>Syntrophales</taxon>
        <taxon>Syntrophaceae</taxon>
        <taxon>Syntrophus</taxon>
    </lineage>
</organism>
<accession>A0A1H8AQ54</accession>
<gene>
    <name evidence="12" type="ORF">SAMN04489760_13927</name>
</gene>
<keyword evidence="9" id="KW-0413">Isomerase</keyword>
<dbReference type="GO" id="GO:0030145">
    <property type="term" value="F:manganese ion binding"/>
    <property type="evidence" value="ECO:0007669"/>
    <property type="project" value="InterPro"/>
</dbReference>
<dbReference type="EMBL" id="FOBS01000039">
    <property type="protein sequence ID" value="SEM72845.1"/>
    <property type="molecule type" value="Genomic_DNA"/>
</dbReference>
<evidence type="ECO:0000256" key="2">
    <source>
        <dbReference type="ARBA" id="ARBA00001936"/>
    </source>
</evidence>
<keyword evidence="6" id="KW-0479">Metal-binding</keyword>
<evidence type="ECO:0000259" key="11">
    <source>
        <dbReference type="Pfam" id="PF06415"/>
    </source>
</evidence>
<sequence length="530" mass="58731">MEYKFSGHVMSQGVRNAYRRNSDDETLEPLVLMDGKKQPVGPIRKNDAVIFYNIRGEREIELTRSLTEKGFSAFSPTADLSLSFATMIEYRKELNVQVAFPPEGEVEDTLSDVLARHAFKQAKITEAEKAVHVTYFLNGKKEEPLPGEERIIVPSRKDVHLFDEAPEMSIENITRAILGKIADPSCPFIFANFPNVDVVGHIENEAAILRAVEAVDRQAGVVLDEARRQGLTVMVTADHGTVEKWLYPDGVVDTGHTDSPVPFILLHDTPDLQLRPEGALTDIAPTILQLFRLPVPAAMTGKSLIAHPDPDRIRPAQRLLVLVLDGWGESPQTEGNLIAKAATPTMDSLKKTHPWTTLLAAGEAVGLPAGTVGNSEAGHLHIGAGRQIYADRVRINRAIEDGTFFENEAFLNVMAAAKRNSQALHLLGIVSFFSSHGSLSHLFALMELAKRENVPEVYIHAMLGRRGEMPESGALYVEKIEKKAAELQKGKVVSVIGRYWSMDREENWDRIQRTYDMLVYGKGEPVFSPC</sequence>
<feature type="domain" description="Metalloenzyme" evidence="10">
    <location>
        <begin position="91"/>
        <end position="293"/>
    </location>
</feature>
<dbReference type="Proteomes" id="UP000198744">
    <property type="component" value="Unassembled WGS sequence"/>
</dbReference>
<evidence type="ECO:0000256" key="7">
    <source>
        <dbReference type="ARBA" id="ARBA00023152"/>
    </source>
</evidence>
<feature type="domain" description="BPG-independent PGAM N-terminal" evidence="11">
    <location>
        <begin position="395"/>
        <end position="524"/>
    </location>
</feature>
<evidence type="ECO:0000313" key="13">
    <source>
        <dbReference type="Proteomes" id="UP000198744"/>
    </source>
</evidence>
<evidence type="ECO:0000256" key="6">
    <source>
        <dbReference type="ARBA" id="ARBA00022723"/>
    </source>
</evidence>
<evidence type="ECO:0000256" key="8">
    <source>
        <dbReference type="ARBA" id="ARBA00023211"/>
    </source>
</evidence>
<dbReference type="Gene3D" id="3.40.720.10">
    <property type="entry name" value="Alkaline Phosphatase, subunit A"/>
    <property type="match status" value="2"/>
</dbReference>
<dbReference type="InterPro" id="IPR017850">
    <property type="entry name" value="Alkaline_phosphatase_core_sf"/>
</dbReference>
<comment type="catalytic activity">
    <reaction evidence="1">
        <text>(2R)-2-phosphoglycerate = (2R)-3-phosphoglycerate</text>
        <dbReference type="Rhea" id="RHEA:15901"/>
        <dbReference type="ChEBI" id="CHEBI:58272"/>
        <dbReference type="ChEBI" id="CHEBI:58289"/>
        <dbReference type="EC" id="5.4.2.12"/>
    </reaction>
</comment>
<dbReference type="SUPFAM" id="SSF53649">
    <property type="entry name" value="Alkaline phosphatase-like"/>
    <property type="match status" value="2"/>
</dbReference>
<evidence type="ECO:0000259" key="10">
    <source>
        <dbReference type="Pfam" id="PF01676"/>
    </source>
</evidence>
<dbReference type="Gene3D" id="3.40.1450.10">
    <property type="entry name" value="BPG-independent phosphoglycerate mutase, domain B"/>
    <property type="match status" value="2"/>
</dbReference>
<evidence type="ECO:0000256" key="9">
    <source>
        <dbReference type="ARBA" id="ARBA00023235"/>
    </source>
</evidence>
<dbReference type="GO" id="GO:0005829">
    <property type="term" value="C:cytosol"/>
    <property type="evidence" value="ECO:0007669"/>
    <property type="project" value="TreeGrafter"/>
</dbReference>
<keyword evidence="8" id="KW-0464">Manganese</keyword>
<comment type="similarity">
    <text evidence="4">Belongs to the BPG-independent phosphoglycerate mutase family.</text>
</comment>
<keyword evidence="13" id="KW-1185">Reference proteome</keyword>
<reference evidence="12 13" key="1">
    <citation type="submission" date="2016-10" db="EMBL/GenBank/DDBJ databases">
        <authorList>
            <person name="de Groot N.N."/>
        </authorList>
    </citation>
    <scope>NUCLEOTIDE SEQUENCE [LARGE SCALE GENOMIC DNA]</scope>
    <source>
        <strain evidence="12 13">DSM 8423</strain>
    </source>
</reference>
<evidence type="ECO:0000256" key="3">
    <source>
        <dbReference type="ARBA" id="ARBA00004798"/>
    </source>
</evidence>
<dbReference type="GO" id="GO:0004619">
    <property type="term" value="F:phosphoglycerate mutase activity"/>
    <property type="evidence" value="ECO:0007669"/>
    <property type="project" value="UniProtKB-EC"/>
</dbReference>
<dbReference type="OrthoDB" id="9800863at2"/>
<dbReference type="InterPro" id="IPR011258">
    <property type="entry name" value="BPG-indep_PGM_N"/>
</dbReference>
<evidence type="ECO:0000256" key="5">
    <source>
        <dbReference type="ARBA" id="ARBA00012026"/>
    </source>
</evidence>
<dbReference type="EC" id="5.4.2.12" evidence="5"/>
<dbReference type="InterPro" id="IPR005995">
    <property type="entry name" value="Pgm_bpd_ind"/>
</dbReference>
<dbReference type="UniPathway" id="UPA00109">
    <property type="reaction ID" value="UER00186"/>
</dbReference>
<keyword evidence="7" id="KW-0324">Glycolysis</keyword>